<organism evidence="2 3">
    <name type="scientific">Fusarium beomiforme</name>
    <dbReference type="NCBI Taxonomy" id="44412"/>
    <lineage>
        <taxon>Eukaryota</taxon>
        <taxon>Fungi</taxon>
        <taxon>Dikarya</taxon>
        <taxon>Ascomycota</taxon>
        <taxon>Pezizomycotina</taxon>
        <taxon>Sordariomycetes</taxon>
        <taxon>Hypocreomycetidae</taxon>
        <taxon>Hypocreales</taxon>
        <taxon>Nectriaceae</taxon>
        <taxon>Fusarium</taxon>
        <taxon>Fusarium burgessii species complex</taxon>
    </lineage>
</organism>
<reference evidence="2" key="1">
    <citation type="journal article" date="2017" name="Mycologia">
        <title>Fusarium algeriense, sp. nov., a novel toxigenic crown rot pathogen of durum wheat from Algeria is nested in the Fusarium burgessii species complex.</title>
        <authorList>
            <person name="Laraba I."/>
            <person name="Keddad A."/>
            <person name="Boureghda H."/>
            <person name="Abdallah N."/>
            <person name="Vaughan M.M."/>
            <person name="Proctor R.H."/>
            <person name="Busman M."/>
            <person name="O'Donnell K."/>
        </authorList>
    </citation>
    <scope>NUCLEOTIDE SEQUENCE</scope>
    <source>
        <strain evidence="2">NRRL 25174</strain>
    </source>
</reference>
<proteinExistence type="predicted"/>
<dbReference type="OrthoDB" id="5100446at2759"/>
<keyword evidence="3" id="KW-1185">Reference proteome</keyword>
<sequence length="189" mass="21557">MNLQQAQHAHSAAATALAQLQGKQEAFKAAHDASESYIQGLREDLDAHFQADEDEPPPKRRRSTIIDHIKKDHYAHLEEASQHCQNALIQDAGLSHEVAAAQDREVQTFELMEAAKARVTTIDHIWEAKIHREEVLRTQKKYRDLEKKIRELEEEMTTVGDELYAKTKAAGKWNVIAQNEDWEGILAEE</sequence>
<feature type="coiled-coil region" evidence="1">
    <location>
        <begin position="128"/>
        <end position="162"/>
    </location>
</feature>
<gene>
    <name evidence="2" type="ORF">FBEOM_12879</name>
</gene>
<evidence type="ECO:0000313" key="2">
    <source>
        <dbReference type="EMBL" id="KAF4333293.1"/>
    </source>
</evidence>
<evidence type="ECO:0000313" key="3">
    <source>
        <dbReference type="Proteomes" id="UP000730481"/>
    </source>
</evidence>
<dbReference type="EMBL" id="PVQB02000874">
    <property type="protein sequence ID" value="KAF4333293.1"/>
    <property type="molecule type" value="Genomic_DNA"/>
</dbReference>
<name>A0A9P5A802_9HYPO</name>
<dbReference type="AlphaFoldDB" id="A0A9P5A802"/>
<comment type="caution">
    <text evidence="2">The sequence shown here is derived from an EMBL/GenBank/DDBJ whole genome shotgun (WGS) entry which is preliminary data.</text>
</comment>
<reference evidence="2" key="2">
    <citation type="submission" date="2020-02" db="EMBL/GenBank/DDBJ databases">
        <title>Identification and distribution of gene clusters putatively required for synthesis of sphingolipid metabolism inhibitors in phylogenetically diverse species of the filamentous fungus Fusarium.</title>
        <authorList>
            <person name="Kim H.-S."/>
            <person name="Busman M."/>
            <person name="Brown D.W."/>
            <person name="Divon H."/>
            <person name="Uhlig S."/>
            <person name="Proctor R.H."/>
        </authorList>
    </citation>
    <scope>NUCLEOTIDE SEQUENCE</scope>
    <source>
        <strain evidence="2">NRRL 25174</strain>
    </source>
</reference>
<keyword evidence="1" id="KW-0175">Coiled coil</keyword>
<protein>
    <submittedName>
        <fullName evidence="2">Phosphoethanolamine n-methyltransferase 1</fullName>
    </submittedName>
</protein>
<accession>A0A9P5A802</accession>
<dbReference type="Proteomes" id="UP000730481">
    <property type="component" value="Unassembled WGS sequence"/>
</dbReference>
<evidence type="ECO:0000256" key="1">
    <source>
        <dbReference type="SAM" id="Coils"/>
    </source>
</evidence>